<dbReference type="InterPro" id="IPR007296">
    <property type="entry name" value="DUF403"/>
</dbReference>
<proteinExistence type="predicted"/>
<dbReference type="Pfam" id="PF04168">
    <property type="entry name" value="Alpha-E"/>
    <property type="match status" value="1"/>
</dbReference>
<dbReference type="InterPro" id="IPR051680">
    <property type="entry name" value="ATP-dep_Glu-Cys_Ligase-2"/>
</dbReference>
<evidence type="ECO:0000313" key="4">
    <source>
        <dbReference type="Proteomes" id="UP001597296"/>
    </source>
</evidence>
<gene>
    <name evidence="3" type="ORF">ACFSNB_13035</name>
</gene>
<dbReference type="EMBL" id="JBHUIY010000027">
    <property type="protein sequence ID" value="MFD2234731.1"/>
    <property type="molecule type" value="Genomic_DNA"/>
</dbReference>
<name>A0ABW5CDF3_9PROT</name>
<dbReference type="Gene3D" id="3.40.50.11290">
    <property type="match status" value="1"/>
</dbReference>
<comment type="caution">
    <text evidence="3">The sequence shown here is derived from an EMBL/GenBank/DDBJ whole genome shotgun (WGS) entry which is preliminary data.</text>
</comment>
<dbReference type="RefSeq" id="WP_377317239.1">
    <property type="nucleotide sequence ID" value="NZ_JBHUIY010000027.1"/>
</dbReference>
<dbReference type="Pfam" id="PF14403">
    <property type="entry name" value="CP_ATPgrasp_2"/>
    <property type="match status" value="1"/>
</dbReference>
<protein>
    <submittedName>
        <fullName evidence="3">Circularly permuted type 2 ATP-grasp protein</fullName>
    </submittedName>
</protein>
<evidence type="ECO:0000313" key="3">
    <source>
        <dbReference type="EMBL" id="MFD2234731.1"/>
    </source>
</evidence>
<dbReference type="Proteomes" id="UP001597296">
    <property type="component" value="Unassembled WGS sequence"/>
</dbReference>
<evidence type="ECO:0000259" key="1">
    <source>
        <dbReference type="Pfam" id="PF04168"/>
    </source>
</evidence>
<evidence type="ECO:0000259" key="2">
    <source>
        <dbReference type="Pfam" id="PF14403"/>
    </source>
</evidence>
<feature type="domain" description="DUF403" evidence="1">
    <location>
        <begin position="483"/>
        <end position="797"/>
    </location>
</feature>
<organism evidence="3 4">
    <name type="scientific">Phaeospirillum tilakii</name>
    <dbReference type="NCBI Taxonomy" id="741673"/>
    <lineage>
        <taxon>Bacteria</taxon>
        <taxon>Pseudomonadati</taxon>
        <taxon>Pseudomonadota</taxon>
        <taxon>Alphaproteobacteria</taxon>
        <taxon>Rhodospirillales</taxon>
        <taxon>Rhodospirillaceae</taxon>
        <taxon>Phaeospirillum</taxon>
    </lineage>
</organism>
<sequence length="813" mass="88677">MAPAPAAGFIDAFASLPAGEIGRRWDLAQALLRDNGVTYNIHGDRAGLDRPWQLDPLPVILPAAEWADLSAAIAQRAGLLDSVLADLHGRRGLIADGLLPPGLLYANPAFQRACHGWQPWGGRHLQLYAADLGRGADGVWRVLTDHAEVPAGAGYALENRTIVTRVLPEMHRSLPVERLGPFFDTLRRSLLALAPRRTEQARMVLMTPGPLDEAYFEHAFLARQLGITLVEGEDLTVRDRTVFLKTLTGLQRVDVILRHIDGEWCDPLELRGDSAFGVAGLVQAARAGNVALANALGAGLVDGAQMMPFLPAIAENRLGQTLALPSVPSWWCGTPDGLETVRASFDRLALRPAFRPRVSPVLPALLTPGERAALAQAVEHRPWEWVAQAVDDLAAAPVWHHGRLEPRPITLRVFAVAGERGWTVMAGGLVRVADPRRPPRTGLATGGGISKDLWVLSAARAPSPAASRPLRARVTLVRGSRDLPSRVADDMFWLGRNLERCEATTRLLRAALQRTEEALDQGDGPRAAETLATVGRLGLALPPGLGDHPAPQLPRRVVEFHAGTHAGSLADHAARMIRLAGSLRDRLSLDTWRALQRLKDEVAALTGRDRRSDTQGRLNQVVLTAEAVSGLAMENMTRGPMWLFWDTGRRVERATAIADTLGGALSEAVDEQGVPMDLLLEIWDSVMTYRSRYLAAPRLAAVLDLLMCDENNPRALAFQLAALERHMDRLVGISGETGFLRPEQRLMTVLCGIVRTTDVGLLADDGQGGGFVDAERLLEQLRSRLWELSEVISREYFTHAQWRLPLAPMDPLP</sequence>
<accession>A0ABW5CDF3</accession>
<dbReference type="InterPro" id="IPR025841">
    <property type="entry name" value="CP_ATPgrasp_2"/>
</dbReference>
<reference evidence="4" key="1">
    <citation type="journal article" date="2019" name="Int. J. Syst. Evol. Microbiol.">
        <title>The Global Catalogue of Microorganisms (GCM) 10K type strain sequencing project: providing services to taxonomists for standard genome sequencing and annotation.</title>
        <authorList>
            <consortium name="The Broad Institute Genomics Platform"/>
            <consortium name="The Broad Institute Genome Sequencing Center for Infectious Disease"/>
            <person name="Wu L."/>
            <person name="Ma J."/>
        </authorList>
    </citation>
    <scope>NUCLEOTIDE SEQUENCE [LARGE SCALE GENOMIC DNA]</scope>
    <source>
        <strain evidence="4">KCTC 15012</strain>
    </source>
</reference>
<keyword evidence="4" id="KW-1185">Reference proteome</keyword>
<dbReference type="PANTHER" id="PTHR34595">
    <property type="entry name" value="BLR5612 PROTEIN"/>
    <property type="match status" value="1"/>
</dbReference>
<dbReference type="PANTHER" id="PTHR34595:SF2">
    <property type="entry name" value="BLR2978 PROTEIN"/>
    <property type="match status" value="1"/>
</dbReference>
<dbReference type="SUPFAM" id="SSF56059">
    <property type="entry name" value="Glutathione synthetase ATP-binding domain-like"/>
    <property type="match status" value="1"/>
</dbReference>
<feature type="domain" description="Circularly permuted ATP-grasp type 2" evidence="2">
    <location>
        <begin position="58"/>
        <end position="433"/>
    </location>
</feature>